<evidence type="ECO:0000256" key="1">
    <source>
        <dbReference type="ARBA" id="ARBA00004496"/>
    </source>
</evidence>
<dbReference type="CDD" id="cd00956">
    <property type="entry name" value="Transaldolase_FSA"/>
    <property type="match status" value="1"/>
</dbReference>
<comment type="catalytic activity">
    <reaction evidence="8 9">
        <text>D-sedoheptulose 7-phosphate + D-glyceraldehyde 3-phosphate = D-erythrose 4-phosphate + beta-D-fructose 6-phosphate</text>
        <dbReference type="Rhea" id="RHEA:17053"/>
        <dbReference type="ChEBI" id="CHEBI:16897"/>
        <dbReference type="ChEBI" id="CHEBI:57483"/>
        <dbReference type="ChEBI" id="CHEBI:57634"/>
        <dbReference type="ChEBI" id="CHEBI:59776"/>
        <dbReference type="EC" id="2.2.1.2"/>
    </reaction>
</comment>
<evidence type="ECO:0000256" key="8">
    <source>
        <dbReference type="ARBA" id="ARBA00048810"/>
    </source>
</evidence>
<dbReference type="GO" id="GO:0004801">
    <property type="term" value="F:transaldolase activity"/>
    <property type="evidence" value="ECO:0007669"/>
    <property type="project" value="UniProtKB-UniRule"/>
</dbReference>
<dbReference type="PANTHER" id="PTHR10683">
    <property type="entry name" value="TRANSALDOLASE"/>
    <property type="match status" value="1"/>
</dbReference>
<keyword evidence="5 9" id="KW-0808">Transferase</keyword>
<dbReference type="InterPro" id="IPR018225">
    <property type="entry name" value="Transaldolase_AS"/>
</dbReference>
<comment type="function">
    <text evidence="9">Transaldolase is important for the balance of metabolites in the pentose-phosphate pathway.</text>
</comment>
<evidence type="ECO:0000256" key="7">
    <source>
        <dbReference type="ARBA" id="ARBA00023270"/>
    </source>
</evidence>
<accession>E3CWB9</accession>
<evidence type="ECO:0000256" key="9">
    <source>
        <dbReference type="HAMAP-Rule" id="MF_00494"/>
    </source>
</evidence>
<evidence type="ECO:0000256" key="6">
    <source>
        <dbReference type="ARBA" id="ARBA00023126"/>
    </source>
</evidence>
<dbReference type="STRING" id="584708.Apau_0944"/>
<dbReference type="EMBL" id="CM001022">
    <property type="protein sequence ID" value="EFQ23371.1"/>
    <property type="molecule type" value="Genomic_DNA"/>
</dbReference>
<comment type="subcellular location">
    <subcellularLocation>
        <location evidence="1 9">Cytoplasm</location>
    </subcellularLocation>
</comment>
<comment type="similarity">
    <text evidence="3 9">Belongs to the transaldolase family. Type 3B subfamily.</text>
</comment>
<dbReference type="eggNOG" id="COG0176">
    <property type="taxonomic scope" value="Bacteria"/>
</dbReference>
<dbReference type="Proteomes" id="UP000005096">
    <property type="component" value="Chromosome"/>
</dbReference>
<dbReference type="AlphaFoldDB" id="E3CWB9"/>
<evidence type="ECO:0000256" key="5">
    <source>
        <dbReference type="ARBA" id="ARBA00022679"/>
    </source>
</evidence>
<gene>
    <name evidence="9" type="primary">tal</name>
    <name evidence="10" type="ORF">Apau_0944</name>
</gene>
<dbReference type="FunFam" id="3.20.20.70:FF:000018">
    <property type="entry name" value="Probable transaldolase"/>
    <property type="match status" value="1"/>
</dbReference>
<dbReference type="Pfam" id="PF00923">
    <property type="entry name" value="TAL_FSA"/>
    <property type="match status" value="1"/>
</dbReference>
<dbReference type="HAMAP" id="MF_00494">
    <property type="entry name" value="Transaldolase_3b"/>
    <property type="match status" value="1"/>
</dbReference>
<evidence type="ECO:0000313" key="11">
    <source>
        <dbReference type="Proteomes" id="UP000005096"/>
    </source>
</evidence>
<dbReference type="SUPFAM" id="SSF51569">
    <property type="entry name" value="Aldolase"/>
    <property type="match status" value="1"/>
</dbReference>
<reference evidence="10 11" key="1">
    <citation type="journal article" date="2010" name="Stand. Genomic Sci.">
        <title>Non-contiguous finished genome sequence of Aminomonas paucivorans type strain (GLU-3).</title>
        <authorList>
            <person name="Pitluck S."/>
            <person name="Yasawong M."/>
            <person name="Held B."/>
            <person name="Lapidus A."/>
            <person name="Nolan M."/>
            <person name="Copeland A."/>
            <person name="Lucas S."/>
            <person name="Del Rio T.G."/>
            <person name="Tice H."/>
            <person name="Cheng J.F."/>
            <person name="Chertkov O."/>
            <person name="Goodwin L."/>
            <person name="Tapia R."/>
            <person name="Han C."/>
            <person name="Liolios K."/>
            <person name="Ivanova N."/>
            <person name="Mavromatis K."/>
            <person name="Ovchinnikova G."/>
            <person name="Pati A."/>
            <person name="Chen A."/>
            <person name="Palaniappan K."/>
            <person name="Land M."/>
            <person name="Hauser L."/>
            <person name="Chang Y.J."/>
            <person name="Jeffries C.D."/>
            <person name="Pukall R."/>
            <person name="Spring S."/>
            <person name="Rohde M."/>
            <person name="Sikorski J."/>
            <person name="Goker M."/>
            <person name="Woyke T."/>
            <person name="Bristow J."/>
            <person name="Eisen J.A."/>
            <person name="Markowitz V."/>
            <person name="Hugenholtz P."/>
            <person name="Kyrpides N.C."/>
            <person name="Klenk H.P."/>
        </authorList>
    </citation>
    <scope>NUCLEOTIDE SEQUENCE [LARGE SCALE GENOMIC DNA]</scope>
    <source>
        <strain evidence="10 11">DSM 12260</strain>
    </source>
</reference>
<keyword evidence="11" id="KW-1185">Reference proteome</keyword>
<dbReference type="InterPro" id="IPR022999">
    <property type="entry name" value="Transaldolase_3B"/>
</dbReference>
<evidence type="ECO:0000256" key="3">
    <source>
        <dbReference type="ARBA" id="ARBA00005740"/>
    </source>
</evidence>
<evidence type="ECO:0000256" key="2">
    <source>
        <dbReference type="ARBA" id="ARBA00004857"/>
    </source>
</evidence>
<keyword evidence="7 9" id="KW-0704">Schiff base</keyword>
<dbReference type="HOGENOM" id="CLU_079764_0_0_0"/>
<dbReference type="InterPro" id="IPR013785">
    <property type="entry name" value="Aldolase_TIM"/>
</dbReference>
<dbReference type="NCBIfam" id="TIGR00875">
    <property type="entry name" value="fsa_talC_mipB"/>
    <property type="match status" value="1"/>
</dbReference>
<dbReference type="GO" id="GO:0005737">
    <property type="term" value="C:cytoplasm"/>
    <property type="evidence" value="ECO:0007669"/>
    <property type="project" value="UniProtKB-SubCell"/>
</dbReference>
<dbReference type="PaxDb" id="584708-Apau_0944"/>
<dbReference type="Gene3D" id="3.20.20.70">
    <property type="entry name" value="Aldolase class I"/>
    <property type="match status" value="1"/>
</dbReference>
<name>E3CWB9_9BACT</name>
<comment type="pathway">
    <text evidence="2 9">Carbohydrate degradation; pentose phosphate pathway; D-glyceraldehyde 3-phosphate and beta-D-fructose 6-phosphate from D-ribose 5-phosphate and D-xylulose 5-phosphate (non-oxidative stage): step 2/3.</text>
</comment>
<feature type="active site" description="Schiff-base intermediate with substrate" evidence="9">
    <location>
        <position position="98"/>
    </location>
</feature>
<dbReference type="PROSITE" id="PS00958">
    <property type="entry name" value="TRANSALDOLASE_2"/>
    <property type="match status" value="1"/>
</dbReference>
<dbReference type="GO" id="GO:0016832">
    <property type="term" value="F:aldehyde-lyase activity"/>
    <property type="evidence" value="ECO:0007669"/>
    <property type="project" value="InterPro"/>
</dbReference>
<dbReference type="GO" id="GO:0006098">
    <property type="term" value="P:pentose-phosphate shunt"/>
    <property type="evidence" value="ECO:0007669"/>
    <property type="project" value="UniProtKB-UniRule"/>
</dbReference>
<sequence length="232" mass="24684">MGNTNSRGPEEARTLRFFLDTANLEEIRAGLRMGVVSGVTTNPTLVAREGVADFHGHVRTIAELVEGPVSAEVLALDLEGMVEEARPLAALHPQVVVKVPLTCEGLGAVRVLSREGIRTNVTLVFSPQQALLAAAAGATYVSPFVGRLDDVGEDGSGLVRDIASTFRVQSIGTQIIAASVRHPRHVAEAAAAGAHIATLPYKVLKQLSVHPLTEAGIRRFLEDWEATARHHG</sequence>
<evidence type="ECO:0000256" key="4">
    <source>
        <dbReference type="ARBA" id="ARBA00022490"/>
    </source>
</evidence>
<protein>
    <recommendedName>
        <fullName evidence="9">Probable transaldolase</fullName>
        <ecNumber evidence="9">2.2.1.2</ecNumber>
    </recommendedName>
</protein>
<dbReference type="EC" id="2.2.1.2" evidence="9"/>
<dbReference type="PANTHER" id="PTHR10683:SF40">
    <property type="entry name" value="FRUCTOSE-6-PHOSPHATE ALDOLASE 1-RELATED"/>
    <property type="match status" value="1"/>
</dbReference>
<dbReference type="GO" id="GO:0005975">
    <property type="term" value="P:carbohydrate metabolic process"/>
    <property type="evidence" value="ECO:0007669"/>
    <property type="project" value="InterPro"/>
</dbReference>
<dbReference type="PROSITE" id="PS01054">
    <property type="entry name" value="TRANSALDOLASE_1"/>
    <property type="match status" value="1"/>
</dbReference>
<evidence type="ECO:0000313" key="10">
    <source>
        <dbReference type="EMBL" id="EFQ23371.1"/>
    </source>
</evidence>
<keyword evidence="6 9" id="KW-0570">Pentose shunt</keyword>
<dbReference type="UniPathway" id="UPA00115">
    <property type="reaction ID" value="UER00414"/>
</dbReference>
<dbReference type="InterPro" id="IPR004731">
    <property type="entry name" value="Transaldolase_3B/F6P_aldolase"/>
</dbReference>
<proteinExistence type="inferred from homology"/>
<keyword evidence="4 9" id="KW-0963">Cytoplasm</keyword>
<dbReference type="InterPro" id="IPR033919">
    <property type="entry name" value="TSA/FSA_arc/bac"/>
</dbReference>
<organism evidence="10 11">
    <name type="scientific">Aminomonas paucivorans DSM 12260</name>
    <dbReference type="NCBI Taxonomy" id="584708"/>
    <lineage>
        <taxon>Bacteria</taxon>
        <taxon>Thermotogati</taxon>
        <taxon>Synergistota</taxon>
        <taxon>Synergistia</taxon>
        <taxon>Synergistales</taxon>
        <taxon>Synergistaceae</taxon>
        <taxon>Aminomonas</taxon>
    </lineage>
</organism>
<dbReference type="InterPro" id="IPR001585">
    <property type="entry name" value="TAL/FSA"/>
</dbReference>